<dbReference type="GO" id="GO:0005829">
    <property type="term" value="C:cytosol"/>
    <property type="evidence" value="ECO:0007669"/>
    <property type="project" value="TreeGrafter"/>
</dbReference>
<evidence type="ECO:0000256" key="8">
    <source>
        <dbReference type="ARBA" id="ARBA00032005"/>
    </source>
</evidence>
<gene>
    <name evidence="15" type="ORF">BCR39DRAFT_181650</name>
</gene>
<keyword evidence="7 12" id="KW-0862">Zinc</keyword>
<evidence type="ECO:0000313" key="16">
    <source>
        <dbReference type="Proteomes" id="UP000193986"/>
    </source>
</evidence>
<proteinExistence type="inferred from homology"/>
<dbReference type="NCBIfam" id="NF004064">
    <property type="entry name" value="PRK05578.1"/>
    <property type="match status" value="1"/>
</dbReference>
<dbReference type="PANTHER" id="PTHR11644">
    <property type="entry name" value="CYTIDINE DEAMINASE"/>
    <property type="match status" value="1"/>
</dbReference>
<dbReference type="InParanoid" id="A0A1Y2B2A9"/>
<dbReference type="OrthoDB" id="414540at2759"/>
<dbReference type="NCBIfam" id="TIGR01354">
    <property type="entry name" value="cyt_deam_tetra"/>
    <property type="match status" value="1"/>
</dbReference>
<dbReference type="GO" id="GO:0004126">
    <property type="term" value="F:cytidine deaminase activity"/>
    <property type="evidence" value="ECO:0007669"/>
    <property type="project" value="UniProtKB-UniRule"/>
</dbReference>
<dbReference type="GO" id="GO:0042802">
    <property type="term" value="F:identical protein binding"/>
    <property type="evidence" value="ECO:0007669"/>
    <property type="project" value="UniProtKB-ARBA"/>
</dbReference>
<evidence type="ECO:0000256" key="11">
    <source>
        <dbReference type="PIRSR" id="PIRSR606262-2"/>
    </source>
</evidence>
<dbReference type="EC" id="3.5.4.5" evidence="4 13"/>
<dbReference type="InterPro" id="IPR050202">
    <property type="entry name" value="Cyt/Deoxycyt_deaminase"/>
</dbReference>
<reference evidence="15 16" key="1">
    <citation type="submission" date="2016-07" db="EMBL/GenBank/DDBJ databases">
        <title>Pervasive Adenine N6-methylation of Active Genes in Fungi.</title>
        <authorList>
            <consortium name="DOE Joint Genome Institute"/>
            <person name="Mondo S.J."/>
            <person name="Dannebaum R.O."/>
            <person name="Kuo R.C."/>
            <person name="Labutti K."/>
            <person name="Haridas S."/>
            <person name="Kuo A."/>
            <person name="Salamov A."/>
            <person name="Ahrendt S.R."/>
            <person name="Lipzen A."/>
            <person name="Sullivan W."/>
            <person name="Andreopoulos W.B."/>
            <person name="Clum A."/>
            <person name="Lindquist E."/>
            <person name="Daum C."/>
            <person name="Ramamoorthy G.K."/>
            <person name="Gryganskyi A."/>
            <person name="Culley D."/>
            <person name="Magnuson J.K."/>
            <person name="James T.Y."/>
            <person name="O'Malley M.A."/>
            <person name="Stajich J.E."/>
            <person name="Spatafora J.W."/>
            <person name="Visel A."/>
            <person name="Grigoriev I.V."/>
        </authorList>
    </citation>
    <scope>NUCLEOTIDE SEQUENCE [LARGE SCALE GENOMIC DNA]</scope>
    <source>
        <strain evidence="15 16">68-887.2</strain>
    </source>
</reference>
<dbReference type="AlphaFoldDB" id="A0A1Y2B2A9"/>
<dbReference type="CDD" id="cd01283">
    <property type="entry name" value="cytidine_deaminase"/>
    <property type="match status" value="1"/>
</dbReference>
<dbReference type="FunFam" id="3.40.140.10:FF:000008">
    <property type="entry name" value="Cytidine deaminase"/>
    <property type="match status" value="1"/>
</dbReference>
<evidence type="ECO:0000256" key="1">
    <source>
        <dbReference type="ARBA" id="ARBA00001947"/>
    </source>
</evidence>
<dbReference type="InterPro" id="IPR016192">
    <property type="entry name" value="APOBEC/CMP_deaminase_Zn-bd"/>
</dbReference>
<dbReference type="PANTHER" id="PTHR11644:SF2">
    <property type="entry name" value="CYTIDINE DEAMINASE"/>
    <property type="match status" value="1"/>
</dbReference>
<organism evidence="15 16">
    <name type="scientific">Naematelia encephala</name>
    <dbReference type="NCBI Taxonomy" id="71784"/>
    <lineage>
        <taxon>Eukaryota</taxon>
        <taxon>Fungi</taxon>
        <taxon>Dikarya</taxon>
        <taxon>Basidiomycota</taxon>
        <taxon>Agaricomycotina</taxon>
        <taxon>Tremellomycetes</taxon>
        <taxon>Tremellales</taxon>
        <taxon>Naemateliaceae</taxon>
        <taxon>Naematelia</taxon>
    </lineage>
</organism>
<evidence type="ECO:0000256" key="3">
    <source>
        <dbReference type="ARBA" id="ARBA00006576"/>
    </source>
</evidence>
<comment type="similarity">
    <text evidence="3 13">Belongs to the cytidine and deoxycytidylate deaminase family.</text>
</comment>
<accession>A0A1Y2B2A9</accession>
<evidence type="ECO:0000256" key="12">
    <source>
        <dbReference type="PIRSR" id="PIRSR606262-3"/>
    </source>
</evidence>
<evidence type="ECO:0000256" key="6">
    <source>
        <dbReference type="ARBA" id="ARBA00022801"/>
    </source>
</evidence>
<dbReference type="InterPro" id="IPR006262">
    <property type="entry name" value="Cyt_deam_tetra"/>
</dbReference>
<evidence type="ECO:0000256" key="7">
    <source>
        <dbReference type="ARBA" id="ARBA00022833"/>
    </source>
</evidence>
<keyword evidence="6 13" id="KW-0378">Hydrolase</keyword>
<feature type="binding site" evidence="12">
    <location>
        <position position="70"/>
    </location>
    <ligand>
        <name>Zn(2+)</name>
        <dbReference type="ChEBI" id="CHEBI:29105"/>
        <note>catalytic</note>
    </ligand>
</feature>
<evidence type="ECO:0000256" key="10">
    <source>
        <dbReference type="PIRSR" id="PIRSR606262-1"/>
    </source>
</evidence>
<evidence type="ECO:0000256" key="2">
    <source>
        <dbReference type="ARBA" id="ARBA00003949"/>
    </source>
</evidence>
<dbReference type="Gene3D" id="3.40.140.10">
    <property type="entry name" value="Cytidine Deaminase, domain 2"/>
    <property type="match status" value="1"/>
</dbReference>
<dbReference type="SUPFAM" id="SSF53927">
    <property type="entry name" value="Cytidine deaminase-like"/>
    <property type="match status" value="1"/>
</dbReference>
<comment type="catalytic activity">
    <reaction evidence="9 13">
        <text>cytidine + H2O + H(+) = uridine + NH4(+)</text>
        <dbReference type="Rhea" id="RHEA:16069"/>
        <dbReference type="ChEBI" id="CHEBI:15377"/>
        <dbReference type="ChEBI" id="CHEBI:15378"/>
        <dbReference type="ChEBI" id="CHEBI:16704"/>
        <dbReference type="ChEBI" id="CHEBI:17562"/>
        <dbReference type="ChEBI" id="CHEBI:28938"/>
        <dbReference type="EC" id="3.5.4.5"/>
    </reaction>
</comment>
<comment type="function">
    <text evidence="2 13">This enzyme scavenges exogenous and endogenous cytidine and 2'-deoxycytidine for UMP synthesis.</text>
</comment>
<keyword evidence="5 12" id="KW-0479">Metal-binding</keyword>
<dbReference type="Pfam" id="PF00383">
    <property type="entry name" value="dCMP_cyt_deam_1"/>
    <property type="match status" value="1"/>
</dbReference>
<dbReference type="GO" id="GO:0008270">
    <property type="term" value="F:zinc ion binding"/>
    <property type="evidence" value="ECO:0007669"/>
    <property type="project" value="UniProtKB-UniRule"/>
</dbReference>
<feature type="binding site" evidence="11">
    <location>
        <begin position="59"/>
        <end position="65"/>
    </location>
    <ligand>
        <name>substrate</name>
    </ligand>
</feature>
<evidence type="ECO:0000256" key="4">
    <source>
        <dbReference type="ARBA" id="ARBA00012783"/>
    </source>
</evidence>
<evidence type="ECO:0000313" key="15">
    <source>
        <dbReference type="EMBL" id="ORY28968.1"/>
    </source>
</evidence>
<dbReference type="InterPro" id="IPR002125">
    <property type="entry name" value="CMP_dCMP_dom"/>
</dbReference>
<dbReference type="PROSITE" id="PS00903">
    <property type="entry name" value="CYT_DCMP_DEAMINASES_1"/>
    <property type="match status" value="1"/>
</dbReference>
<comment type="catalytic activity">
    <reaction evidence="13">
        <text>2'-deoxycytidine + H2O + H(+) = 2'-deoxyuridine + NH4(+)</text>
        <dbReference type="Rhea" id="RHEA:13433"/>
        <dbReference type="ChEBI" id="CHEBI:15377"/>
        <dbReference type="ChEBI" id="CHEBI:15378"/>
        <dbReference type="ChEBI" id="CHEBI:15698"/>
        <dbReference type="ChEBI" id="CHEBI:16450"/>
        <dbReference type="ChEBI" id="CHEBI:28938"/>
        <dbReference type="EC" id="3.5.4.5"/>
    </reaction>
</comment>
<dbReference type="PROSITE" id="PS51747">
    <property type="entry name" value="CYT_DCMP_DEAMINASES_2"/>
    <property type="match status" value="1"/>
</dbReference>
<feature type="domain" description="CMP/dCMP-type deaminase" evidence="14">
    <location>
        <begin position="12"/>
        <end position="142"/>
    </location>
</feature>
<evidence type="ECO:0000256" key="13">
    <source>
        <dbReference type="RuleBase" id="RU364006"/>
    </source>
</evidence>
<evidence type="ECO:0000259" key="14">
    <source>
        <dbReference type="PROSITE" id="PS51747"/>
    </source>
</evidence>
<dbReference type="STRING" id="71784.A0A1Y2B2A9"/>
<keyword evidence="16" id="KW-1185">Reference proteome</keyword>
<name>A0A1Y2B2A9_9TREE</name>
<feature type="active site" description="Proton donor" evidence="10">
    <location>
        <position position="72"/>
    </location>
</feature>
<dbReference type="GO" id="GO:0055086">
    <property type="term" value="P:nucleobase-containing small molecule metabolic process"/>
    <property type="evidence" value="ECO:0007669"/>
    <property type="project" value="UniProtKB-ARBA"/>
</dbReference>
<dbReference type="FunCoup" id="A0A1Y2B2A9">
    <property type="interactions" value="444"/>
</dbReference>
<feature type="binding site" evidence="12">
    <location>
        <position position="107"/>
    </location>
    <ligand>
        <name>Zn(2+)</name>
        <dbReference type="ChEBI" id="CHEBI:29105"/>
        <note>catalytic</note>
    </ligand>
</feature>
<comment type="cofactor">
    <cofactor evidence="1 12 13">
        <name>Zn(2+)</name>
        <dbReference type="ChEBI" id="CHEBI:29105"/>
    </cofactor>
</comment>
<protein>
    <recommendedName>
        <fullName evidence="4 13">Cytidine deaminase</fullName>
        <ecNumber evidence="4 13">3.5.4.5</ecNumber>
    </recommendedName>
    <alternativeName>
        <fullName evidence="8 13">Cytidine aminohydrolase</fullName>
    </alternativeName>
</protein>
<evidence type="ECO:0000256" key="5">
    <source>
        <dbReference type="ARBA" id="ARBA00022723"/>
    </source>
</evidence>
<dbReference type="EMBL" id="MCFC01000028">
    <property type="protein sequence ID" value="ORY28968.1"/>
    <property type="molecule type" value="Genomic_DNA"/>
</dbReference>
<feature type="binding site" evidence="12">
    <location>
        <position position="104"/>
    </location>
    <ligand>
        <name>Zn(2+)</name>
        <dbReference type="ChEBI" id="CHEBI:29105"/>
        <note>catalytic</note>
    </ligand>
</feature>
<dbReference type="Proteomes" id="UP000193986">
    <property type="component" value="Unassembled WGS sequence"/>
</dbReference>
<dbReference type="InterPro" id="IPR016193">
    <property type="entry name" value="Cytidine_deaminase-like"/>
</dbReference>
<evidence type="ECO:0000256" key="9">
    <source>
        <dbReference type="ARBA" id="ARBA00049558"/>
    </source>
</evidence>
<sequence>MSTESRPQIDPKVLHKLFCAASTYRDRAYAPYSHFNDSNMSSVGAALLTTTGEIIGGCNIENAAYSPGICAERTAIAKAVSEGIKTFTAVAVTSSIPSPSTTPCGVCRQVLREFLPPHIPIYMLSSTYPSSSEMPPDWLVRQDWKSEEATKVVDVESMESLLPKAFGPSHLDLPRDP</sequence>
<comment type="caution">
    <text evidence="15">The sequence shown here is derived from an EMBL/GenBank/DDBJ whole genome shotgun (WGS) entry which is preliminary data.</text>
</comment>
<dbReference type="GO" id="GO:0072527">
    <property type="term" value="P:pyrimidine-containing compound metabolic process"/>
    <property type="evidence" value="ECO:0007669"/>
    <property type="project" value="UniProtKB-ARBA"/>
</dbReference>